<sequence length="121" mass="13810">MDDMNMDIGNMEEQTLLFKELYSTFCTLRGRKNLNSGKAVHLATELGLKPKQVTVWFHNRRVSWRKKKLEEKHSKLKAGRSSIKADMEGLGSKQGSFTSKAAYIWEAKISLKAVLHVRRGS</sequence>
<reference evidence="12" key="1">
    <citation type="journal article" date="2023" name="Nat. Commun.">
        <title>Diploid and tetraploid genomes of Acorus and the evolution of monocots.</title>
        <authorList>
            <person name="Ma L."/>
            <person name="Liu K.W."/>
            <person name="Li Z."/>
            <person name="Hsiao Y.Y."/>
            <person name="Qi Y."/>
            <person name="Fu T."/>
            <person name="Tang G.D."/>
            <person name="Zhang D."/>
            <person name="Sun W.H."/>
            <person name="Liu D.K."/>
            <person name="Li Y."/>
            <person name="Chen G.Z."/>
            <person name="Liu X.D."/>
            <person name="Liao X.Y."/>
            <person name="Jiang Y.T."/>
            <person name="Yu X."/>
            <person name="Hao Y."/>
            <person name="Huang J."/>
            <person name="Zhao X.W."/>
            <person name="Ke S."/>
            <person name="Chen Y.Y."/>
            <person name="Wu W.L."/>
            <person name="Hsu J.L."/>
            <person name="Lin Y.F."/>
            <person name="Huang M.D."/>
            <person name="Li C.Y."/>
            <person name="Huang L."/>
            <person name="Wang Z.W."/>
            <person name="Zhao X."/>
            <person name="Zhong W.Y."/>
            <person name="Peng D.H."/>
            <person name="Ahmad S."/>
            <person name="Lan S."/>
            <person name="Zhang J.S."/>
            <person name="Tsai W.C."/>
            <person name="Van de Peer Y."/>
            <person name="Liu Z.J."/>
        </authorList>
    </citation>
    <scope>NUCLEOTIDE SEQUENCE</scope>
    <source>
        <strain evidence="12">CP</strain>
    </source>
</reference>
<dbReference type="PROSITE" id="PS50071">
    <property type="entry name" value="HOMEOBOX_2"/>
    <property type="match status" value="1"/>
</dbReference>
<evidence type="ECO:0000313" key="12">
    <source>
        <dbReference type="EMBL" id="KAK1325575.1"/>
    </source>
</evidence>
<dbReference type="InterPro" id="IPR009057">
    <property type="entry name" value="Homeodomain-like_sf"/>
</dbReference>
<dbReference type="SUPFAM" id="SSF46689">
    <property type="entry name" value="Homeodomain-like"/>
    <property type="match status" value="1"/>
</dbReference>
<comment type="similarity">
    <text evidence="7 10">Belongs to the HD-ZIP homeobox family. Class I subfamily.</text>
</comment>
<dbReference type="GO" id="GO:0043565">
    <property type="term" value="F:sequence-specific DNA binding"/>
    <property type="evidence" value="ECO:0007669"/>
    <property type="project" value="TreeGrafter"/>
</dbReference>
<dbReference type="PROSITE" id="PS00027">
    <property type="entry name" value="HOMEOBOX_1"/>
    <property type="match status" value="1"/>
</dbReference>
<keyword evidence="5 10" id="KW-0804">Transcription</keyword>
<evidence type="ECO:0000256" key="5">
    <source>
        <dbReference type="ARBA" id="ARBA00023163"/>
    </source>
</evidence>
<dbReference type="GO" id="GO:0045893">
    <property type="term" value="P:positive regulation of DNA-templated transcription"/>
    <property type="evidence" value="ECO:0007669"/>
    <property type="project" value="TreeGrafter"/>
</dbReference>
<dbReference type="GO" id="GO:0000981">
    <property type="term" value="F:DNA-binding transcription factor activity, RNA polymerase II-specific"/>
    <property type="evidence" value="ECO:0007669"/>
    <property type="project" value="UniProtKB-UniRule"/>
</dbReference>
<organism evidence="12 13">
    <name type="scientific">Acorus calamus</name>
    <name type="common">Sweet flag</name>
    <dbReference type="NCBI Taxonomy" id="4465"/>
    <lineage>
        <taxon>Eukaryota</taxon>
        <taxon>Viridiplantae</taxon>
        <taxon>Streptophyta</taxon>
        <taxon>Embryophyta</taxon>
        <taxon>Tracheophyta</taxon>
        <taxon>Spermatophyta</taxon>
        <taxon>Magnoliopsida</taxon>
        <taxon>Liliopsida</taxon>
        <taxon>Acoraceae</taxon>
        <taxon>Acorus</taxon>
    </lineage>
</organism>
<evidence type="ECO:0000256" key="7">
    <source>
        <dbReference type="ARBA" id="ARBA00025748"/>
    </source>
</evidence>
<keyword evidence="2 10" id="KW-0805">Transcription regulation</keyword>
<dbReference type="PANTHER" id="PTHR24326">
    <property type="entry name" value="HOMEOBOX-LEUCINE ZIPPER PROTEIN"/>
    <property type="match status" value="1"/>
</dbReference>
<evidence type="ECO:0000256" key="2">
    <source>
        <dbReference type="ARBA" id="ARBA00023015"/>
    </source>
</evidence>
<accession>A0AAV9FL46</accession>
<dbReference type="GO" id="GO:0005634">
    <property type="term" value="C:nucleus"/>
    <property type="evidence" value="ECO:0007669"/>
    <property type="project" value="UniProtKB-SubCell"/>
</dbReference>
<proteinExistence type="inferred from homology"/>
<keyword evidence="13" id="KW-1185">Reference proteome</keyword>
<dbReference type="SMART" id="SM00389">
    <property type="entry name" value="HOX"/>
    <property type="match status" value="1"/>
</dbReference>
<evidence type="ECO:0000256" key="10">
    <source>
        <dbReference type="RuleBase" id="RU369038"/>
    </source>
</evidence>
<dbReference type="Pfam" id="PF00046">
    <property type="entry name" value="Homeodomain"/>
    <property type="match status" value="1"/>
</dbReference>
<comment type="subcellular location">
    <subcellularLocation>
        <location evidence="1 8 9">Nucleus</location>
    </subcellularLocation>
</comment>
<name>A0AAV9FL46_ACOCL</name>
<dbReference type="InterPro" id="IPR017970">
    <property type="entry name" value="Homeobox_CS"/>
</dbReference>
<dbReference type="PANTHER" id="PTHR24326:SF606">
    <property type="entry name" value="HOMEOBOX-LEUCINE ZIPPER PROTEIN ATHB-54"/>
    <property type="match status" value="1"/>
</dbReference>
<keyword evidence="3 8" id="KW-0238">DNA-binding</keyword>
<comment type="function">
    <text evidence="10">Transcription factor.</text>
</comment>
<feature type="domain" description="Homeobox" evidence="11">
    <location>
        <begin position="20"/>
        <end position="67"/>
    </location>
</feature>
<dbReference type="Proteomes" id="UP001180020">
    <property type="component" value="Unassembled WGS sequence"/>
</dbReference>
<evidence type="ECO:0000256" key="8">
    <source>
        <dbReference type="PROSITE-ProRule" id="PRU00108"/>
    </source>
</evidence>
<gene>
    <name evidence="12" type="primary">HOX14</name>
    <name evidence="12" type="ORF">QJS10_CPA01g02162</name>
</gene>
<reference evidence="12" key="2">
    <citation type="submission" date="2023-06" db="EMBL/GenBank/DDBJ databases">
        <authorList>
            <person name="Ma L."/>
            <person name="Liu K.-W."/>
            <person name="Li Z."/>
            <person name="Hsiao Y.-Y."/>
            <person name="Qi Y."/>
            <person name="Fu T."/>
            <person name="Tang G."/>
            <person name="Zhang D."/>
            <person name="Sun W.-H."/>
            <person name="Liu D.-K."/>
            <person name="Li Y."/>
            <person name="Chen G.-Z."/>
            <person name="Liu X.-D."/>
            <person name="Liao X.-Y."/>
            <person name="Jiang Y.-T."/>
            <person name="Yu X."/>
            <person name="Hao Y."/>
            <person name="Huang J."/>
            <person name="Zhao X.-W."/>
            <person name="Ke S."/>
            <person name="Chen Y.-Y."/>
            <person name="Wu W.-L."/>
            <person name="Hsu J.-L."/>
            <person name="Lin Y.-F."/>
            <person name="Huang M.-D."/>
            <person name="Li C.-Y."/>
            <person name="Huang L."/>
            <person name="Wang Z.-W."/>
            <person name="Zhao X."/>
            <person name="Zhong W.-Y."/>
            <person name="Peng D.-H."/>
            <person name="Ahmad S."/>
            <person name="Lan S."/>
            <person name="Zhang J.-S."/>
            <person name="Tsai W.-C."/>
            <person name="Van De Peer Y."/>
            <person name="Liu Z.-J."/>
        </authorList>
    </citation>
    <scope>NUCLEOTIDE SEQUENCE</scope>
    <source>
        <strain evidence="12">CP</strain>
        <tissue evidence="12">Leaves</tissue>
    </source>
</reference>
<dbReference type="EMBL" id="JAUJYO010000001">
    <property type="protein sequence ID" value="KAK1325575.1"/>
    <property type="molecule type" value="Genomic_DNA"/>
</dbReference>
<protein>
    <recommendedName>
        <fullName evidence="10">Homeobox-leucine zipper protein</fullName>
    </recommendedName>
    <alternativeName>
        <fullName evidence="10">HD-ZIP protein</fullName>
    </alternativeName>
    <alternativeName>
        <fullName evidence="10">Homeodomain transcription factor</fullName>
    </alternativeName>
</protein>
<feature type="DNA-binding region" description="Homeobox" evidence="8">
    <location>
        <begin position="22"/>
        <end position="68"/>
    </location>
</feature>
<keyword evidence="4 8" id="KW-0371">Homeobox</keyword>
<dbReference type="CDD" id="cd00086">
    <property type="entry name" value="homeodomain"/>
    <property type="match status" value="1"/>
</dbReference>
<evidence type="ECO:0000256" key="1">
    <source>
        <dbReference type="ARBA" id="ARBA00004123"/>
    </source>
</evidence>
<dbReference type="InterPro" id="IPR045224">
    <property type="entry name" value="HDZip_class_I_plant"/>
</dbReference>
<evidence type="ECO:0000256" key="3">
    <source>
        <dbReference type="ARBA" id="ARBA00023125"/>
    </source>
</evidence>
<evidence type="ECO:0000259" key="11">
    <source>
        <dbReference type="PROSITE" id="PS50071"/>
    </source>
</evidence>
<evidence type="ECO:0000256" key="4">
    <source>
        <dbReference type="ARBA" id="ARBA00023155"/>
    </source>
</evidence>
<evidence type="ECO:0000313" key="13">
    <source>
        <dbReference type="Proteomes" id="UP001180020"/>
    </source>
</evidence>
<dbReference type="AlphaFoldDB" id="A0AAV9FL46"/>
<keyword evidence="6 8" id="KW-0539">Nucleus</keyword>
<dbReference type="InterPro" id="IPR001356">
    <property type="entry name" value="HD"/>
</dbReference>
<evidence type="ECO:0000256" key="9">
    <source>
        <dbReference type="RuleBase" id="RU000682"/>
    </source>
</evidence>
<evidence type="ECO:0000256" key="6">
    <source>
        <dbReference type="ARBA" id="ARBA00023242"/>
    </source>
</evidence>
<dbReference type="Gene3D" id="1.10.10.60">
    <property type="entry name" value="Homeodomain-like"/>
    <property type="match status" value="1"/>
</dbReference>
<comment type="caution">
    <text evidence="12">The sequence shown here is derived from an EMBL/GenBank/DDBJ whole genome shotgun (WGS) entry which is preliminary data.</text>
</comment>